<dbReference type="Gene3D" id="3.30.413.10">
    <property type="entry name" value="Sulfite Reductase Hemoprotein, domain 1"/>
    <property type="match status" value="2"/>
</dbReference>
<dbReference type="InterPro" id="IPR045854">
    <property type="entry name" value="NO2/SO3_Rdtase_4Fe4S_sf"/>
</dbReference>
<name>A0A4R0X498_9BURK</name>
<gene>
    <name evidence="9" type="ORF">BZM27_47580</name>
</gene>
<dbReference type="InterPro" id="IPR012798">
    <property type="entry name" value="Cbl_synth_CobG-like"/>
</dbReference>
<dbReference type="PANTHER" id="PTHR32439:SF9">
    <property type="entry name" value="BLR3264 PROTEIN"/>
    <property type="match status" value="1"/>
</dbReference>
<feature type="domain" description="Nitrite/sulphite reductase 4Fe-4S" evidence="7">
    <location>
        <begin position="102"/>
        <end position="251"/>
    </location>
</feature>
<keyword evidence="1" id="KW-0004">4Fe-4S</keyword>
<organism evidence="9 10">
    <name type="scientific">Paraburkholderia steynii</name>
    <dbReference type="NCBI Taxonomy" id="1245441"/>
    <lineage>
        <taxon>Bacteria</taxon>
        <taxon>Pseudomonadati</taxon>
        <taxon>Pseudomonadota</taxon>
        <taxon>Betaproteobacteria</taxon>
        <taxon>Burkholderiales</taxon>
        <taxon>Burkholderiaceae</taxon>
        <taxon>Paraburkholderia</taxon>
    </lineage>
</organism>
<keyword evidence="2" id="KW-0349">Heme</keyword>
<feature type="domain" description="Nitrite/Sulfite reductase ferredoxin-like" evidence="8">
    <location>
        <begin position="277"/>
        <end position="343"/>
    </location>
</feature>
<keyword evidence="4" id="KW-0560">Oxidoreductase</keyword>
<dbReference type="GO" id="GO:0051539">
    <property type="term" value="F:4 iron, 4 sulfur cluster binding"/>
    <property type="evidence" value="ECO:0007669"/>
    <property type="project" value="UniProtKB-KW"/>
</dbReference>
<evidence type="ECO:0000256" key="3">
    <source>
        <dbReference type="ARBA" id="ARBA00022723"/>
    </source>
</evidence>
<evidence type="ECO:0000259" key="7">
    <source>
        <dbReference type="Pfam" id="PF01077"/>
    </source>
</evidence>
<protein>
    <submittedName>
        <fullName evidence="9">Precorrin-3B synthase</fullName>
    </submittedName>
</protein>
<dbReference type="AlphaFoldDB" id="A0A4R0X498"/>
<dbReference type="PANTHER" id="PTHR32439">
    <property type="entry name" value="FERREDOXIN--NITRITE REDUCTASE, CHLOROPLASTIC"/>
    <property type="match status" value="1"/>
</dbReference>
<sequence>MSHAFHSSDASALRPSACPGLLRIVHALDGGICRVKLAGGKLSATQALAIAGAIDEHASGIVDITNRANLQLRGVKHGHEDALIAALLDAGLGPQNTQHAFADDVRNVMISPAAGRDASALFDTTALTADLLTLLQSDTRFVALSPKFSLMLDGGERLMMLDHPHDIWFSAMPHHERSAPLFAFGLAGCPPVAAEHESALVAVTASDLATFTRALIHTFLDLATPDDTRIRDLLAKHSIESIIRHAERKSGVQALRDVSIERWRREPADASRRLGAYRQNDGQRWHVGAQPALGRINSAVLRGLAELTQDNERATLRMTPWQSVLLTDIDPANLDATLRKLEALGLATSSQNPLTRVIACTGSTGCAKSQADTKADALKLAAHVPEHTQVHLSGCPRSCAAAHRAPYTLLAVANGRYDLYQTHDPREPNGFGRCIARGLTIDEAADVLQASALPPTDEPFDA</sequence>
<dbReference type="SUPFAM" id="SSF56014">
    <property type="entry name" value="Nitrite and sulphite reductase 4Fe-4S domain-like"/>
    <property type="match status" value="2"/>
</dbReference>
<keyword evidence="6" id="KW-0411">Iron-sulfur</keyword>
<evidence type="ECO:0000313" key="9">
    <source>
        <dbReference type="EMBL" id="TCG03552.1"/>
    </source>
</evidence>
<keyword evidence="3" id="KW-0479">Metal-binding</keyword>
<reference evidence="9 10" key="1">
    <citation type="submission" date="2017-02" db="EMBL/GenBank/DDBJ databases">
        <title>Paraburkholderia sophoroidis sp. nov. and Paraburkholderia steynii sp. nov. rhizobial symbionts of the fynbos legume Hypocalyptus sophoroides.</title>
        <authorList>
            <person name="Steenkamp E.T."/>
            <person name="Beukes C.W."/>
            <person name="Van Zyl E."/>
            <person name="Avontuur J."/>
            <person name="Chan W.Y."/>
            <person name="Hassen A."/>
            <person name="Palmer M."/>
            <person name="Mthombeni L."/>
            <person name="Phalane F."/>
            <person name="Sereme K."/>
            <person name="Venter S.N."/>
        </authorList>
    </citation>
    <scope>NUCLEOTIDE SEQUENCE [LARGE SCALE GENOMIC DNA]</scope>
    <source>
        <strain evidence="9 10">HC1.1ba</strain>
    </source>
</reference>
<dbReference type="InterPro" id="IPR006067">
    <property type="entry name" value="NO2/SO3_Rdtase_4Fe4S_dom"/>
</dbReference>
<dbReference type="InterPro" id="IPR036136">
    <property type="entry name" value="Nit/Sulf_reduc_fer-like_dom_sf"/>
</dbReference>
<accession>A0A4R0X498</accession>
<feature type="domain" description="Nitrite/Sulfite reductase ferredoxin-like" evidence="8">
    <location>
        <begin position="32"/>
        <end position="89"/>
    </location>
</feature>
<comment type="caution">
    <text evidence="9">The sequence shown here is derived from an EMBL/GenBank/DDBJ whole genome shotgun (WGS) entry which is preliminary data.</text>
</comment>
<dbReference type="Pfam" id="PF01077">
    <property type="entry name" value="NIR_SIR"/>
    <property type="match status" value="1"/>
</dbReference>
<dbReference type="Proteomes" id="UP000294200">
    <property type="component" value="Unassembled WGS sequence"/>
</dbReference>
<proteinExistence type="predicted"/>
<dbReference type="InterPro" id="IPR005117">
    <property type="entry name" value="NiRdtase/SiRdtase_haem-b_fer"/>
</dbReference>
<evidence type="ECO:0000259" key="8">
    <source>
        <dbReference type="Pfam" id="PF03460"/>
    </source>
</evidence>
<dbReference type="InterPro" id="IPR051329">
    <property type="entry name" value="NIR_SIR_4Fe-4S"/>
</dbReference>
<dbReference type="GO" id="GO:0020037">
    <property type="term" value="F:heme binding"/>
    <property type="evidence" value="ECO:0007669"/>
    <property type="project" value="InterPro"/>
</dbReference>
<keyword evidence="10" id="KW-1185">Reference proteome</keyword>
<dbReference type="Pfam" id="PF03460">
    <property type="entry name" value="NIR_SIR_ferr"/>
    <property type="match status" value="2"/>
</dbReference>
<evidence type="ECO:0000313" key="10">
    <source>
        <dbReference type="Proteomes" id="UP000294200"/>
    </source>
</evidence>
<dbReference type="EMBL" id="MWML01000382">
    <property type="protein sequence ID" value="TCG03552.1"/>
    <property type="molecule type" value="Genomic_DNA"/>
</dbReference>
<dbReference type="GO" id="GO:0046872">
    <property type="term" value="F:metal ion binding"/>
    <property type="evidence" value="ECO:0007669"/>
    <property type="project" value="UniProtKB-KW"/>
</dbReference>
<evidence type="ECO:0000256" key="4">
    <source>
        <dbReference type="ARBA" id="ARBA00023002"/>
    </source>
</evidence>
<dbReference type="SUPFAM" id="SSF55124">
    <property type="entry name" value="Nitrite/Sulfite reductase N-terminal domain-like"/>
    <property type="match status" value="2"/>
</dbReference>
<dbReference type="NCBIfam" id="TIGR02435">
    <property type="entry name" value="CobG"/>
    <property type="match status" value="1"/>
</dbReference>
<dbReference type="GO" id="GO:0016491">
    <property type="term" value="F:oxidoreductase activity"/>
    <property type="evidence" value="ECO:0007669"/>
    <property type="project" value="UniProtKB-KW"/>
</dbReference>
<keyword evidence="5" id="KW-0408">Iron</keyword>
<dbReference type="Gene3D" id="3.90.480.10">
    <property type="entry name" value="Sulfite Reductase Hemoprotein,Domain 2"/>
    <property type="match status" value="1"/>
</dbReference>
<evidence type="ECO:0000256" key="6">
    <source>
        <dbReference type="ARBA" id="ARBA00023014"/>
    </source>
</evidence>
<evidence type="ECO:0000256" key="2">
    <source>
        <dbReference type="ARBA" id="ARBA00022617"/>
    </source>
</evidence>
<evidence type="ECO:0000256" key="1">
    <source>
        <dbReference type="ARBA" id="ARBA00022485"/>
    </source>
</evidence>
<evidence type="ECO:0000256" key="5">
    <source>
        <dbReference type="ARBA" id="ARBA00023004"/>
    </source>
</evidence>